<dbReference type="Gene3D" id="1.10.10.10">
    <property type="entry name" value="Winged helix-like DNA-binding domain superfamily/Winged helix DNA-binding domain"/>
    <property type="match status" value="1"/>
</dbReference>
<evidence type="ECO:0000256" key="5">
    <source>
        <dbReference type="SAM" id="MobiDB-lite"/>
    </source>
</evidence>
<dbReference type="PANTHER" id="PTHR30346:SF0">
    <property type="entry name" value="HCA OPERON TRANSCRIPTIONAL ACTIVATOR HCAR"/>
    <property type="match status" value="1"/>
</dbReference>
<name>A0A841E1M0_9ACTN</name>
<comment type="caution">
    <text evidence="7">The sequence shown here is derived from an EMBL/GenBank/DDBJ whole genome shotgun (WGS) entry which is preliminary data.</text>
</comment>
<evidence type="ECO:0000256" key="1">
    <source>
        <dbReference type="ARBA" id="ARBA00009437"/>
    </source>
</evidence>
<dbReference type="Pfam" id="PF03466">
    <property type="entry name" value="LysR_substrate"/>
    <property type="match status" value="2"/>
</dbReference>
<dbReference type="GO" id="GO:0003677">
    <property type="term" value="F:DNA binding"/>
    <property type="evidence" value="ECO:0007669"/>
    <property type="project" value="UniProtKB-KW"/>
</dbReference>
<evidence type="ECO:0000313" key="7">
    <source>
        <dbReference type="EMBL" id="MBB5982307.1"/>
    </source>
</evidence>
<reference evidence="7 8" key="1">
    <citation type="submission" date="2020-08" db="EMBL/GenBank/DDBJ databases">
        <title>Sequencing the genomes of 1000 actinobacteria strains.</title>
        <authorList>
            <person name="Klenk H.-P."/>
        </authorList>
    </citation>
    <scope>NUCLEOTIDE SEQUENCE [LARGE SCALE GENOMIC DNA]</scope>
    <source>
        <strain evidence="7 8">DSM 17294</strain>
    </source>
</reference>
<feature type="domain" description="HTH lysR-type" evidence="6">
    <location>
        <begin position="9"/>
        <end position="66"/>
    </location>
</feature>
<comment type="similarity">
    <text evidence="1">Belongs to the LysR transcriptional regulatory family.</text>
</comment>
<evidence type="ECO:0000259" key="6">
    <source>
        <dbReference type="PROSITE" id="PS50931"/>
    </source>
</evidence>
<dbReference type="Proteomes" id="UP000558997">
    <property type="component" value="Unassembled WGS sequence"/>
</dbReference>
<dbReference type="RefSeq" id="WP_184839425.1">
    <property type="nucleotide sequence ID" value="NZ_BAAAVN010000008.1"/>
</dbReference>
<dbReference type="InterPro" id="IPR005119">
    <property type="entry name" value="LysR_subst-bd"/>
</dbReference>
<evidence type="ECO:0000256" key="4">
    <source>
        <dbReference type="ARBA" id="ARBA00023163"/>
    </source>
</evidence>
<dbReference type="GO" id="GO:0032993">
    <property type="term" value="C:protein-DNA complex"/>
    <property type="evidence" value="ECO:0007669"/>
    <property type="project" value="TreeGrafter"/>
</dbReference>
<dbReference type="PANTHER" id="PTHR30346">
    <property type="entry name" value="TRANSCRIPTIONAL DUAL REGULATOR HCAR-RELATED"/>
    <property type="match status" value="1"/>
</dbReference>
<dbReference type="SUPFAM" id="SSF53850">
    <property type="entry name" value="Periplasmic binding protein-like II"/>
    <property type="match status" value="1"/>
</dbReference>
<dbReference type="CDD" id="cd08414">
    <property type="entry name" value="PBP2_LTTR_aromatics_like"/>
    <property type="match status" value="1"/>
</dbReference>
<evidence type="ECO:0000256" key="2">
    <source>
        <dbReference type="ARBA" id="ARBA00023015"/>
    </source>
</evidence>
<evidence type="ECO:0000313" key="8">
    <source>
        <dbReference type="Proteomes" id="UP000558997"/>
    </source>
</evidence>
<keyword evidence="3 7" id="KW-0238">DNA-binding</keyword>
<dbReference type="PRINTS" id="PR00039">
    <property type="entry name" value="HTHLYSR"/>
</dbReference>
<keyword evidence="8" id="KW-1185">Reference proteome</keyword>
<feature type="compositionally biased region" description="Low complexity" evidence="5">
    <location>
        <begin position="160"/>
        <end position="169"/>
    </location>
</feature>
<accession>A0A841E1M0</accession>
<dbReference type="GO" id="GO:0003700">
    <property type="term" value="F:DNA-binding transcription factor activity"/>
    <property type="evidence" value="ECO:0007669"/>
    <property type="project" value="InterPro"/>
</dbReference>
<evidence type="ECO:0000256" key="3">
    <source>
        <dbReference type="ARBA" id="ARBA00023125"/>
    </source>
</evidence>
<dbReference type="Pfam" id="PF00126">
    <property type="entry name" value="HTH_1"/>
    <property type="match status" value="1"/>
</dbReference>
<dbReference type="SUPFAM" id="SSF46785">
    <property type="entry name" value="Winged helix' DNA-binding domain"/>
    <property type="match status" value="1"/>
</dbReference>
<dbReference type="InterPro" id="IPR036388">
    <property type="entry name" value="WH-like_DNA-bd_sf"/>
</dbReference>
<keyword evidence="4" id="KW-0804">Transcription</keyword>
<dbReference type="AlphaFoldDB" id="A0A841E1M0"/>
<feature type="region of interest" description="Disordered" evidence="5">
    <location>
        <begin position="152"/>
        <end position="178"/>
    </location>
</feature>
<dbReference type="PROSITE" id="PS50931">
    <property type="entry name" value="HTH_LYSR"/>
    <property type="match status" value="1"/>
</dbReference>
<dbReference type="FunFam" id="1.10.10.10:FF:000001">
    <property type="entry name" value="LysR family transcriptional regulator"/>
    <property type="match status" value="1"/>
</dbReference>
<dbReference type="Gene3D" id="3.40.190.10">
    <property type="entry name" value="Periplasmic binding protein-like II"/>
    <property type="match status" value="2"/>
</dbReference>
<organism evidence="7 8">
    <name type="scientific">Kribbella solani</name>
    <dbReference type="NCBI Taxonomy" id="236067"/>
    <lineage>
        <taxon>Bacteria</taxon>
        <taxon>Bacillati</taxon>
        <taxon>Actinomycetota</taxon>
        <taxon>Actinomycetes</taxon>
        <taxon>Propionibacteriales</taxon>
        <taxon>Kribbellaceae</taxon>
        <taxon>Kribbella</taxon>
    </lineage>
</organism>
<proteinExistence type="inferred from homology"/>
<keyword evidence="2" id="KW-0805">Transcription regulation</keyword>
<dbReference type="InterPro" id="IPR000847">
    <property type="entry name" value="LysR_HTH_N"/>
</dbReference>
<dbReference type="EMBL" id="JACHNF010000001">
    <property type="protein sequence ID" value="MBB5982307.1"/>
    <property type="molecule type" value="Genomic_DNA"/>
</dbReference>
<gene>
    <name evidence="7" type="ORF">HDA44_005648</name>
</gene>
<protein>
    <submittedName>
        <fullName evidence="7">DNA-binding transcriptional LysR family regulator</fullName>
    </submittedName>
</protein>
<dbReference type="InterPro" id="IPR036390">
    <property type="entry name" value="WH_DNA-bd_sf"/>
</dbReference>
<sequence>MRLVHDMGMELRQLRSFVVVAEELNVGRAATRLHLTQPSLSRQIAALEHDLGVELFARIKRRFVLTAAGETFLADAKDLLRRSDEAVRTAQRTQRGELGTLRLRFVQSATFEVLPRLLGAFRQAYPEVVLDLEASTTLRQTQALHDGRIDVGLLRPNTPAPTGTTSAGGAAAGAGAAGAGAGAPGGAGGAAVVRLAGLESRVVAEDALVVALPAGHRLAGRKRLRLAELADESFVLYSRPTGPAVHDTIVGYCRAAGFTPRIEQDAADVQTIVSLVAAGLGISLLISPTPPSNPAAVVYRELSDDLPCWQLSAAWSPDNRSPALARFLDLLAP</sequence>